<feature type="coiled-coil region" evidence="6">
    <location>
        <begin position="353"/>
        <end position="382"/>
    </location>
</feature>
<evidence type="ECO:0000313" key="10">
    <source>
        <dbReference type="Proteomes" id="UP001152798"/>
    </source>
</evidence>
<organism evidence="9 10">
    <name type="scientific">Nezara viridula</name>
    <name type="common">Southern green stink bug</name>
    <name type="synonym">Cimex viridulus</name>
    <dbReference type="NCBI Taxonomy" id="85310"/>
    <lineage>
        <taxon>Eukaryota</taxon>
        <taxon>Metazoa</taxon>
        <taxon>Ecdysozoa</taxon>
        <taxon>Arthropoda</taxon>
        <taxon>Hexapoda</taxon>
        <taxon>Insecta</taxon>
        <taxon>Pterygota</taxon>
        <taxon>Neoptera</taxon>
        <taxon>Paraneoptera</taxon>
        <taxon>Hemiptera</taxon>
        <taxon>Heteroptera</taxon>
        <taxon>Panheteroptera</taxon>
        <taxon>Pentatomomorpha</taxon>
        <taxon>Pentatomoidea</taxon>
        <taxon>Pentatomidae</taxon>
        <taxon>Pentatominae</taxon>
        <taxon>Nezara</taxon>
    </lineage>
</organism>
<dbReference type="InterPro" id="IPR012496">
    <property type="entry name" value="TMC_dom"/>
</dbReference>
<dbReference type="GO" id="GO:0005886">
    <property type="term" value="C:plasma membrane"/>
    <property type="evidence" value="ECO:0007669"/>
    <property type="project" value="InterPro"/>
</dbReference>
<keyword evidence="6" id="KW-0175">Coiled coil</keyword>
<evidence type="ECO:0000256" key="2">
    <source>
        <dbReference type="ARBA" id="ARBA00006510"/>
    </source>
</evidence>
<sequence>MSGGERKKRISKGAGWEEAGGEFYQECYPGAELDIEHLPRDPHYFATLLPSKQNRAATTRRSRCDTKSTYKRCATNRSQNYSTMQQNTMQNDVHVAMMPDLSENLANEETTWEEMMLIKTMPINMSQKREIKAKLLSADTFRLQGLKQFKLKKRKLWEYLKVRRKELYKMIELWRQCFITIEGNFGTGVVAFFFFIKWLMFLNLTITVIIVCFVVVPTLLMQEKESDPCAQINDTSYECCPKIYFNSWTNLTITPYNILQGNGWLESTIMFYGYYPNSILENVILNYNLPLAYIATAAVYLLLSLCAMIKKAASGFKDRLMESEGQYYKYCSMVFGGWDFCISNESSAKIKHKAIYKEIKENLETERREEEKKNRNEEEELRFFFIRVFLNGISILICVFAGLLIFYTFQYSVGELQKDVHDDLHRLLLEFAPYLCIVGLNLVIPNILNYFVILENYSPISALRVAFFRTVILRLSSLGVLLASFFSLVRCTSDPATCSSPICQKPLCWETYIGQQIYKLLILDILSNAAITFLVNFPRMLLAKHLKCKFTQILGAQEFELPKHVLDVVYSQTLVWFGSFYAPLLPALATVLFFLVFYIKKFACLVNSSPSTTIYRASRSDSMFMSVLLVSFTVAVIPWAYTMTELEPSKSCGPYMGRLSVWSLIREFYNSFPSWVIFCFEGIVSSTFAVPTFFILILSLYYYYIVSKANKQMVNVLKKQLILEGHDKQFLLNRLSAFIKQHQERHKAIRSVDPPNNSN</sequence>
<feature type="transmembrane region" description="Helical" evidence="7">
    <location>
        <begin position="675"/>
        <end position="704"/>
    </location>
</feature>
<reference evidence="9" key="1">
    <citation type="submission" date="2022-01" db="EMBL/GenBank/DDBJ databases">
        <authorList>
            <person name="King R."/>
        </authorList>
    </citation>
    <scope>NUCLEOTIDE SEQUENCE</scope>
</reference>
<feature type="transmembrane region" description="Helical" evidence="7">
    <location>
        <begin position="287"/>
        <end position="309"/>
    </location>
</feature>
<feature type="transmembrane region" description="Helical" evidence="7">
    <location>
        <begin position="466"/>
        <end position="486"/>
    </location>
</feature>
<evidence type="ECO:0000313" key="9">
    <source>
        <dbReference type="EMBL" id="CAH1397573.1"/>
    </source>
</evidence>
<feature type="domain" description="TMC" evidence="8">
    <location>
        <begin position="508"/>
        <end position="618"/>
    </location>
</feature>
<evidence type="ECO:0000259" key="8">
    <source>
        <dbReference type="Pfam" id="PF07810"/>
    </source>
</evidence>
<dbReference type="Proteomes" id="UP001152798">
    <property type="component" value="Chromosome 3"/>
</dbReference>
<comment type="similarity">
    <text evidence="2">Belongs to the TMC family.</text>
</comment>
<evidence type="ECO:0000256" key="3">
    <source>
        <dbReference type="ARBA" id="ARBA00022692"/>
    </source>
</evidence>
<dbReference type="GO" id="GO:0008381">
    <property type="term" value="F:mechanosensitive monoatomic ion channel activity"/>
    <property type="evidence" value="ECO:0007669"/>
    <property type="project" value="TreeGrafter"/>
</dbReference>
<keyword evidence="4 7" id="KW-1133">Transmembrane helix</keyword>
<dbReference type="PANTHER" id="PTHR23302:SF24">
    <property type="entry name" value="TMC DOMAIN-CONTAINING PROTEIN"/>
    <property type="match status" value="1"/>
</dbReference>
<dbReference type="OrthoDB" id="1936208at2759"/>
<protein>
    <recommendedName>
        <fullName evidence="8">TMC domain-containing protein</fullName>
    </recommendedName>
</protein>
<feature type="transmembrane region" description="Helical" evidence="7">
    <location>
        <begin position="431"/>
        <end position="454"/>
    </location>
</feature>
<feature type="transmembrane region" description="Helical" evidence="7">
    <location>
        <begin position="384"/>
        <end position="411"/>
    </location>
</feature>
<accession>A0A9P0H8L0</accession>
<dbReference type="EMBL" id="OV725079">
    <property type="protein sequence ID" value="CAH1397573.1"/>
    <property type="molecule type" value="Genomic_DNA"/>
</dbReference>
<evidence type="ECO:0000256" key="5">
    <source>
        <dbReference type="ARBA" id="ARBA00023136"/>
    </source>
</evidence>
<dbReference type="AlphaFoldDB" id="A0A9P0H8L0"/>
<keyword evidence="3 7" id="KW-0812">Transmembrane</keyword>
<evidence type="ECO:0000256" key="6">
    <source>
        <dbReference type="SAM" id="Coils"/>
    </source>
</evidence>
<gene>
    <name evidence="9" type="ORF">NEZAVI_LOCUS7372</name>
</gene>
<keyword evidence="10" id="KW-1185">Reference proteome</keyword>
<comment type="subcellular location">
    <subcellularLocation>
        <location evidence="1">Membrane</location>
        <topology evidence="1">Multi-pass membrane protein</topology>
    </subcellularLocation>
</comment>
<name>A0A9P0H8L0_NEZVI</name>
<evidence type="ECO:0000256" key="4">
    <source>
        <dbReference type="ARBA" id="ARBA00022989"/>
    </source>
</evidence>
<evidence type="ECO:0000256" key="1">
    <source>
        <dbReference type="ARBA" id="ARBA00004141"/>
    </source>
</evidence>
<dbReference type="Pfam" id="PF07810">
    <property type="entry name" value="TMC"/>
    <property type="match status" value="1"/>
</dbReference>
<dbReference type="InterPro" id="IPR038900">
    <property type="entry name" value="TMC"/>
</dbReference>
<keyword evidence="5 7" id="KW-0472">Membrane</keyword>
<proteinExistence type="inferred from homology"/>
<dbReference type="PANTHER" id="PTHR23302">
    <property type="entry name" value="TRANSMEMBRANE CHANNEL-RELATED"/>
    <property type="match status" value="1"/>
</dbReference>
<feature type="transmembrane region" description="Helical" evidence="7">
    <location>
        <begin position="201"/>
        <end position="220"/>
    </location>
</feature>
<feature type="transmembrane region" description="Helical" evidence="7">
    <location>
        <begin position="580"/>
        <end position="599"/>
    </location>
</feature>
<evidence type="ECO:0000256" key="7">
    <source>
        <dbReference type="SAM" id="Phobius"/>
    </source>
</evidence>
<feature type="transmembrane region" description="Helical" evidence="7">
    <location>
        <begin position="620"/>
        <end position="641"/>
    </location>
</feature>